<dbReference type="PANTHER" id="PTHR12608:SF6">
    <property type="entry name" value="PROTEIN PAM71, CHLOROPLASTIC"/>
    <property type="match status" value="1"/>
</dbReference>
<dbReference type="EMBL" id="FNXT01000033">
    <property type="protein sequence ID" value="SZX59959.1"/>
    <property type="molecule type" value="Genomic_DNA"/>
</dbReference>
<evidence type="ECO:0000256" key="2">
    <source>
        <dbReference type="ARBA" id="ARBA00009190"/>
    </source>
</evidence>
<dbReference type="Pfam" id="PF01169">
    <property type="entry name" value="GDT1"/>
    <property type="match status" value="2"/>
</dbReference>
<organism evidence="7 8">
    <name type="scientific">Tetradesmus obliquus</name>
    <name type="common">Green alga</name>
    <name type="synonym">Acutodesmus obliquus</name>
    <dbReference type="NCBI Taxonomy" id="3088"/>
    <lineage>
        <taxon>Eukaryota</taxon>
        <taxon>Viridiplantae</taxon>
        <taxon>Chlorophyta</taxon>
        <taxon>core chlorophytes</taxon>
        <taxon>Chlorophyceae</taxon>
        <taxon>CS clade</taxon>
        <taxon>Sphaeropleales</taxon>
        <taxon>Scenedesmaceae</taxon>
        <taxon>Tetradesmus</taxon>
    </lineage>
</organism>
<keyword evidence="4 6" id="KW-1133">Transmembrane helix</keyword>
<dbReference type="InterPro" id="IPR001727">
    <property type="entry name" value="GDT1-like"/>
</dbReference>
<feature type="transmembrane region" description="Helical" evidence="6">
    <location>
        <begin position="230"/>
        <end position="253"/>
    </location>
</feature>
<evidence type="ECO:0000313" key="8">
    <source>
        <dbReference type="Proteomes" id="UP000256970"/>
    </source>
</evidence>
<evidence type="ECO:0000313" key="7">
    <source>
        <dbReference type="EMBL" id="SZX59959.1"/>
    </source>
</evidence>
<feature type="transmembrane region" description="Helical" evidence="6">
    <location>
        <begin position="273"/>
        <end position="296"/>
    </location>
</feature>
<dbReference type="AlphaFoldDB" id="A0A383V5F7"/>
<feature type="transmembrane region" description="Helical" evidence="6">
    <location>
        <begin position="308"/>
        <end position="329"/>
    </location>
</feature>
<evidence type="ECO:0000256" key="1">
    <source>
        <dbReference type="ARBA" id="ARBA00004141"/>
    </source>
</evidence>
<feature type="transmembrane region" description="Helical" evidence="6">
    <location>
        <begin position="152"/>
        <end position="171"/>
    </location>
</feature>
<feature type="transmembrane region" description="Helical" evidence="6">
    <location>
        <begin position="120"/>
        <end position="145"/>
    </location>
</feature>
<dbReference type="GO" id="GO:0005794">
    <property type="term" value="C:Golgi apparatus"/>
    <property type="evidence" value="ECO:0007669"/>
    <property type="project" value="TreeGrafter"/>
</dbReference>
<evidence type="ECO:0000256" key="5">
    <source>
        <dbReference type="ARBA" id="ARBA00023136"/>
    </source>
</evidence>
<dbReference type="Proteomes" id="UP000256970">
    <property type="component" value="Unassembled WGS sequence"/>
</dbReference>
<dbReference type="GO" id="GO:0005384">
    <property type="term" value="F:manganese ion transmembrane transporter activity"/>
    <property type="evidence" value="ECO:0007669"/>
    <property type="project" value="TreeGrafter"/>
</dbReference>
<dbReference type="GO" id="GO:0032468">
    <property type="term" value="P:Golgi calcium ion homeostasis"/>
    <property type="evidence" value="ECO:0007669"/>
    <property type="project" value="TreeGrafter"/>
</dbReference>
<dbReference type="PROSITE" id="PS01214">
    <property type="entry name" value="UPF0016"/>
    <property type="match status" value="1"/>
</dbReference>
<keyword evidence="5 6" id="KW-0472">Membrane</keyword>
<name>A0A383V5F7_TETOB</name>
<dbReference type="GO" id="GO:0009535">
    <property type="term" value="C:chloroplast thylakoid membrane"/>
    <property type="evidence" value="ECO:0007669"/>
    <property type="project" value="TreeGrafter"/>
</dbReference>
<feature type="transmembrane region" description="Helical" evidence="6">
    <location>
        <begin position="191"/>
        <end position="210"/>
    </location>
</feature>
<dbReference type="GO" id="GO:0015085">
    <property type="term" value="F:calcium ion transmembrane transporter activity"/>
    <property type="evidence" value="ECO:0007669"/>
    <property type="project" value="TreeGrafter"/>
</dbReference>
<accession>A0A383V5F7</accession>
<keyword evidence="8" id="KW-1185">Reference proteome</keyword>
<proteinExistence type="inferred from homology"/>
<sequence>MQRELRVFAAEKCIHTRLSATKQADLLAPLNSTSTSTTSSSSSSSTHLTAADETGLAAGSSSSSSWRLGAAAAVALAVAVAGSAAVAGPAHAEPMAQVAQAMGALKIPGLVGDNQFTEGFVSGLLLIFFSEIGDKTFFIALLLALKQDRTTVFVGTFGALAIMTLISVRLGQVFHQVDELLPVSTDVPLDDVLACALLLYFGINTLRGAADADAKAAEEKEEAGEVVTGLSSSTAAAATATLVASTFSLVFAAEWGDKSFLATIALAAASDPAGVVVGAVTGHGLATGIAVAGGSLLSNYISERTANYIGGSLFLVFAAATVFDIVTGAHGG</sequence>
<feature type="transmembrane region" description="Helical" evidence="6">
    <location>
        <begin position="68"/>
        <end position="87"/>
    </location>
</feature>
<dbReference type="GO" id="GO:0032472">
    <property type="term" value="P:Golgi calcium ion transport"/>
    <property type="evidence" value="ECO:0007669"/>
    <property type="project" value="TreeGrafter"/>
</dbReference>
<evidence type="ECO:0000256" key="3">
    <source>
        <dbReference type="ARBA" id="ARBA00022692"/>
    </source>
</evidence>
<gene>
    <name evidence="7" type="ORF">BQ4739_LOCUS554</name>
</gene>
<comment type="subcellular location">
    <subcellularLocation>
        <location evidence="1 6">Membrane</location>
        <topology evidence="1 6">Multi-pass membrane protein</topology>
    </subcellularLocation>
</comment>
<comment type="similarity">
    <text evidence="2 6">Belongs to the GDT1 family.</text>
</comment>
<reference evidence="7 8" key="1">
    <citation type="submission" date="2016-10" db="EMBL/GenBank/DDBJ databases">
        <authorList>
            <person name="Cai Z."/>
        </authorList>
    </citation>
    <scope>NUCLEOTIDE SEQUENCE [LARGE SCALE GENOMIC DNA]</scope>
</reference>
<keyword evidence="3 6" id="KW-0812">Transmembrane</keyword>
<evidence type="ECO:0000256" key="4">
    <source>
        <dbReference type="ARBA" id="ARBA00022989"/>
    </source>
</evidence>
<protein>
    <recommendedName>
        <fullName evidence="6">GDT1 family protein</fullName>
    </recommendedName>
</protein>
<evidence type="ECO:0000256" key="6">
    <source>
        <dbReference type="RuleBase" id="RU365102"/>
    </source>
</evidence>
<dbReference type="InterPro" id="IPR049555">
    <property type="entry name" value="GDT1-like_CS"/>
</dbReference>
<dbReference type="PANTHER" id="PTHR12608">
    <property type="entry name" value="TRANSMEMBRANE PROTEIN HTP-1 RELATED"/>
    <property type="match status" value="1"/>
</dbReference>